<proteinExistence type="predicted"/>
<keyword evidence="3 6" id="KW-0812">Transmembrane</keyword>
<keyword evidence="4 6" id="KW-1133">Transmembrane helix</keyword>
<dbReference type="EMBL" id="JAPQKI010000003">
    <property type="protein sequence ID" value="KAJ5110284.1"/>
    <property type="molecule type" value="Genomic_DNA"/>
</dbReference>
<dbReference type="OrthoDB" id="2417308at2759"/>
<organism evidence="7 8">
    <name type="scientific">Penicillium argentinense</name>
    <dbReference type="NCBI Taxonomy" id="1131581"/>
    <lineage>
        <taxon>Eukaryota</taxon>
        <taxon>Fungi</taxon>
        <taxon>Dikarya</taxon>
        <taxon>Ascomycota</taxon>
        <taxon>Pezizomycotina</taxon>
        <taxon>Eurotiomycetes</taxon>
        <taxon>Eurotiomycetidae</taxon>
        <taxon>Eurotiales</taxon>
        <taxon>Aspergillaceae</taxon>
        <taxon>Penicillium</taxon>
    </lineage>
</organism>
<feature type="transmembrane region" description="Helical" evidence="6">
    <location>
        <begin position="12"/>
        <end position="33"/>
    </location>
</feature>
<dbReference type="InterPro" id="IPR002293">
    <property type="entry name" value="AA/rel_permease1"/>
</dbReference>
<comment type="caution">
    <text evidence="7">The sequence shown here is derived from an EMBL/GenBank/DDBJ whole genome shotgun (WGS) entry which is preliminary data.</text>
</comment>
<reference evidence="7" key="2">
    <citation type="journal article" date="2023" name="IMA Fungus">
        <title>Comparative genomic study of the Penicillium genus elucidates a diverse pangenome and 15 lateral gene transfer events.</title>
        <authorList>
            <person name="Petersen C."/>
            <person name="Sorensen T."/>
            <person name="Nielsen M.R."/>
            <person name="Sondergaard T.E."/>
            <person name="Sorensen J.L."/>
            <person name="Fitzpatrick D.A."/>
            <person name="Frisvad J.C."/>
            <person name="Nielsen K.L."/>
        </authorList>
    </citation>
    <scope>NUCLEOTIDE SEQUENCE</scope>
    <source>
        <strain evidence="7">IBT 30761</strain>
    </source>
</reference>
<evidence type="ECO:0000256" key="2">
    <source>
        <dbReference type="ARBA" id="ARBA00022448"/>
    </source>
</evidence>
<name>A0A9W9G1A1_9EURO</name>
<evidence type="ECO:0000313" key="7">
    <source>
        <dbReference type="EMBL" id="KAJ5110284.1"/>
    </source>
</evidence>
<evidence type="ECO:0000313" key="8">
    <source>
        <dbReference type="Proteomes" id="UP001149074"/>
    </source>
</evidence>
<keyword evidence="5 6" id="KW-0472">Membrane</keyword>
<feature type="transmembrane region" description="Helical" evidence="6">
    <location>
        <begin position="53"/>
        <end position="74"/>
    </location>
</feature>
<dbReference type="AlphaFoldDB" id="A0A9W9G1A1"/>
<keyword evidence="8" id="KW-1185">Reference proteome</keyword>
<evidence type="ECO:0000256" key="1">
    <source>
        <dbReference type="ARBA" id="ARBA00004141"/>
    </source>
</evidence>
<reference evidence="7" key="1">
    <citation type="submission" date="2022-11" db="EMBL/GenBank/DDBJ databases">
        <authorList>
            <person name="Petersen C."/>
        </authorList>
    </citation>
    <scope>NUCLEOTIDE SEQUENCE</scope>
    <source>
        <strain evidence="7">IBT 30761</strain>
    </source>
</reference>
<evidence type="ECO:0000256" key="6">
    <source>
        <dbReference type="SAM" id="Phobius"/>
    </source>
</evidence>
<dbReference type="PANTHER" id="PTHR45649:SF16">
    <property type="entry name" value="7-KETO 8-AMINOPELARGONIC ACID TRANSPORTER"/>
    <property type="match status" value="1"/>
</dbReference>
<keyword evidence="2" id="KW-0813">Transport</keyword>
<sequence>MVFVDFVNETGWSSNGWVFFIGFLPALAVQGLFDSATHLTDELENPTKQVPIVLLSSPTISILVGIPIILAYQFCNIDPYSMLEPVGGEPLVQLLLNATSSLVLTNIGISLVIVCFAIAGTSALVSWSRHYWSFSREGACPSHQL</sequence>
<accession>A0A9W9G1A1</accession>
<gene>
    <name evidence="7" type="ORF">N7532_002929</name>
</gene>
<evidence type="ECO:0000256" key="4">
    <source>
        <dbReference type="ARBA" id="ARBA00022989"/>
    </source>
</evidence>
<dbReference type="RefSeq" id="XP_056478395.1">
    <property type="nucleotide sequence ID" value="XM_056615423.1"/>
</dbReference>
<comment type="subcellular location">
    <subcellularLocation>
        <location evidence="1">Membrane</location>
        <topology evidence="1">Multi-pass membrane protein</topology>
    </subcellularLocation>
</comment>
<evidence type="ECO:0000256" key="3">
    <source>
        <dbReference type="ARBA" id="ARBA00022692"/>
    </source>
</evidence>
<dbReference type="Pfam" id="PF13520">
    <property type="entry name" value="AA_permease_2"/>
    <property type="match status" value="1"/>
</dbReference>
<feature type="transmembrane region" description="Helical" evidence="6">
    <location>
        <begin position="94"/>
        <end position="127"/>
    </location>
</feature>
<protein>
    <submittedName>
        <fullName evidence="7">Uncharacterized protein</fullName>
    </submittedName>
</protein>
<dbReference type="Proteomes" id="UP001149074">
    <property type="component" value="Unassembled WGS sequence"/>
</dbReference>
<evidence type="ECO:0000256" key="5">
    <source>
        <dbReference type="ARBA" id="ARBA00023136"/>
    </source>
</evidence>
<dbReference type="GO" id="GO:0016020">
    <property type="term" value="C:membrane"/>
    <property type="evidence" value="ECO:0007669"/>
    <property type="project" value="UniProtKB-SubCell"/>
</dbReference>
<dbReference type="GeneID" id="81354402"/>
<dbReference type="GO" id="GO:0022857">
    <property type="term" value="F:transmembrane transporter activity"/>
    <property type="evidence" value="ECO:0007669"/>
    <property type="project" value="InterPro"/>
</dbReference>
<dbReference type="PANTHER" id="PTHR45649">
    <property type="entry name" value="AMINO-ACID PERMEASE BAT1"/>
    <property type="match status" value="1"/>
</dbReference>
<dbReference type="Gene3D" id="1.20.1740.10">
    <property type="entry name" value="Amino acid/polyamine transporter I"/>
    <property type="match status" value="1"/>
</dbReference>